<reference evidence="2" key="3">
    <citation type="submission" date="2019-06" db="EMBL/GenBank/DDBJ databases">
        <authorList>
            <person name="Poynton C."/>
            <person name="Hasenbein S."/>
            <person name="Benoit J.B."/>
            <person name="Sepulveda M.S."/>
            <person name="Poelchau M.F."/>
            <person name="Murali S.C."/>
            <person name="Chen S."/>
            <person name="Glastad K.M."/>
            <person name="Werren J.H."/>
            <person name="Vineis J.H."/>
            <person name="Bowen J.L."/>
            <person name="Friedrich M."/>
            <person name="Jones J."/>
            <person name="Robertson H.M."/>
            <person name="Feyereisen R."/>
            <person name="Mechler-Hickson A."/>
            <person name="Mathers N."/>
            <person name="Lee C.E."/>
            <person name="Colbourne J.K."/>
            <person name="Biales A."/>
            <person name="Johnston J.S."/>
            <person name="Wellborn G.A."/>
            <person name="Rosendale A.J."/>
            <person name="Cridge A.G."/>
            <person name="Munoz-Torres M.C."/>
            <person name="Bain P.A."/>
            <person name="Manny A.R."/>
            <person name="Major K.M."/>
            <person name="Lambert F.N."/>
            <person name="Vulpe C.D."/>
            <person name="Tuck P."/>
            <person name="Blalock B.J."/>
            <person name="Lin Y.-Y."/>
            <person name="Smith M.E."/>
            <person name="Ochoa-Acuna H."/>
            <person name="Chen M.-J.M."/>
            <person name="Childers C.P."/>
            <person name="Qu J."/>
            <person name="Dugan S."/>
            <person name="Lee S.L."/>
            <person name="Chao H."/>
            <person name="Dinh H."/>
            <person name="Han Y."/>
            <person name="Doddapaneni H."/>
            <person name="Worley K.C."/>
            <person name="Muzny D.M."/>
            <person name="Gibbs R.A."/>
            <person name="Richards S."/>
        </authorList>
    </citation>
    <scope>NUCLEOTIDE SEQUENCE</scope>
    <source>
        <strain evidence="2">HAZT.00-mixed</strain>
        <tissue evidence="2">Whole organism</tissue>
    </source>
</reference>
<accession>A0A6A0GZQ1</accession>
<organism evidence="2">
    <name type="scientific">Hyalella azteca</name>
    <name type="common">Amphipod</name>
    <dbReference type="NCBI Taxonomy" id="294128"/>
    <lineage>
        <taxon>Eukaryota</taxon>
        <taxon>Metazoa</taxon>
        <taxon>Ecdysozoa</taxon>
        <taxon>Arthropoda</taxon>
        <taxon>Crustacea</taxon>
        <taxon>Multicrustacea</taxon>
        <taxon>Malacostraca</taxon>
        <taxon>Eumalacostraca</taxon>
        <taxon>Peracarida</taxon>
        <taxon>Amphipoda</taxon>
        <taxon>Senticaudata</taxon>
        <taxon>Talitrida</taxon>
        <taxon>Talitroidea</taxon>
        <taxon>Hyalellidae</taxon>
        <taxon>Hyalella</taxon>
    </lineage>
</organism>
<dbReference type="AlphaFoldDB" id="A0A6A0GZQ1"/>
<dbReference type="EMBL" id="JQDR03010647">
    <property type="protein sequence ID" value="KAA0193931.1"/>
    <property type="molecule type" value="Genomic_DNA"/>
</dbReference>
<evidence type="ECO:0000313" key="2">
    <source>
        <dbReference type="EMBL" id="KAA0193931.1"/>
    </source>
</evidence>
<name>A0A6A0GZQ1_HYAAZ</name>
<reference evidence="2" key="2">
    <citation type="journal article" date="2018" name="Environ. Sci. Technol.">
        <title>The Toxicogenome of Hyalella azteca: A Model for Sediment Ecotoxicology and Evolutionary Toxicology.</title>
        <authorList>
            <person name="Poynton H.C."/>
            <person name="Hasenbein S."/>
            <person name="Benoit J.B."/>
            <person name="Sepulveda M.S."/>
            <person name="Poelchau M.F."/>
            <person name="Hughes D.S.T."/>
            <person name="Murali S.C."/>
            <person name="Chen S."/>
            <person name="Glastad K.M."/>
            <person name="Goodisman M.A.D."/>
            <person name="Werren J.H."/>
            <person name="Vineis J.H."/>
            <person name="Bowen J.L."/>
            <person name="Friedrich M."/>
            <person name="Jones J."/>
            <person name="Robertson H.M."/>
            <person name="Feyereisen R."/>
            <person name="Mechler-Hickson A."/>
            <person name="Mathers N."/>
            <person name="Lee C.E."/>
            <person name="Colbourne J.K."/>
            <person name="Biales A."/>
            <person name="Johnston J.S."/>
            <person name="Wellborn G.A."/>
            <person name="Rosendale A.J."/>
            <person name="Cridge A.G."/>
            <person name="Munoz-Torres M.C."/>
            <person name="Bain P.A."/>
            <person name="Manny A.R."/>
            <person name="Major K.M."/>
            <person name="Lambert F.N."/>
            <person name="Vulpe C.D."/>
            <person name="Tuck P."/>
            <person name="Blalock B.J."/>
            <person name="Lin Y.Y."/>
            <person name="Smith M.E."/>
            <person name="Ochoa-Acuna H."/>
            <person name="Chen M.M."/>
            <person name="Childers C.P."/>
            <person name="Qu J."/>
            <person name="Dugan S."/>
            <person name="Lee S.L."/>
            <person name="Chao H."/>
            <person name="Dinh H."/>
            <person name="Han Y."/>
            <person name="Doddapaneni H."/>
            <person name="Worley K.C."/>
            <person name="Muzny D.M."/>
            <person name="Gibbs R.A."/>
            <person name="Richards S."/>
        </authorList>
    </citation>
    <scope>NUCLEOTIDE SEQUENCE</scope>
    <source>
        <strain evidence="2">HAZT.00-mixed</strain>
        <tissue evidence="2">Whole organism</tissue>
    </source>
</reference>
<protein>
    <submittedName>
        <fullName evidence="2">Uncharacterized protein</fullName>
    </submittedName>
</protein>
<evidence type="ECO:0000256" key="1">
    <source>
        <dbReference type="SAM" id="MobiDB-lite"/>
    </source>
</evidence>
<gene>
    <name evidence="2" type="ORF">HAZT_HAZT002072</name>
</gene>
<feature type="region of interest" description="Disordered" evidence="1">
    <location>
        <begin position="1"/>
        <end position="21"/>
    </location>
</feature>
<comment type="caution">
    <text evidence="2">The sequence shown here is derived from an EMBL/GenBank/DDBJ whole genome shotgun (WGS) entry which is preliminary data.</text>
</comment>
<dbReference type="Proteomes" id="UP000711488">
    <property type="component" value="Unassembled WGS sequence"/>
</dbReference>
<reference evidence="2" key="1">
    <citation type="submission" date="2014-08" db="EMBL/GenBank/DDBJ databases">
        <authorList>
            <person name="Murali S."/>
            <person name="Richards S."/>
            <person name="Bandaranaike D."/>
            <person name="Bellair M."/>
            <person name="Blankenburg K."/>
            <person name="Chao H."/>
            <person name="Dinh H."/>
            <person name="Doddapaneni H."/>
            <person name="Dugan-Rocha S."/>
            <person name="Elkadiri S."/>
            <person name="Gnanaolivu R."/>
            <person name="Hughes D."/>
            <person name="Lee S."/>
            <person name="Li M."/>
            <person name="Ming W."/>
            <person name="Munidasa M."/>
            <person name="Muniz J."/>
            <person name="Nguyen L."/>
            <person name="Osuji N."/>
            <person name="Pu L.-L."/>
            <person name="Puazo M."/>
            <person name="Skinner E."/>
            <person name="Qu C."/>
            <person name="Quiroz J."/>
            <person name="Raj R."/>
            <person name="Weissenberger G."/>
            <person name="Xin Y."/>
            <person name="Zou X."/>
            <person name="Han Y."/>
            <person name="Worley K."/>
            <person name="Muzny D."/>
            <person name="Gibbs R."/>
        </authorList>
    </citation>
    <scope>NUCLEOTIDE SEQUENCE</scope>
    <source>
        <strain evidence="2">HAZT.00-mixed</strain>
        <tissue evidence="2">Whole organism</tissue>
    </source>
</reference>
<proteinExistence type="predicted"/>
<sequence length="336" mass="36963">MESRVPGKYTEGQTQDSPGAYIKPVSGSELHSNFCRPTASIMEAGKITAVLLLTFGLCTGRPIDQLGVRSPIKNSPYRPTRHLVHESHQIYPLNIQKFTSYHTVPVPQRIYIDGPSFDSWEYDSPEQFDDDFSDERFRDFGHRRVVRAVEPEGIEVLADDLIADAEGKHVGTELHAANAEYHTNEAKGLATDAENLATGTEGQAGEARKHAADDQPADAQGRFFLGKLFGNLGITANFDGGYSNPYGGYHSGLYGGQYDGDYGVIHGRPYGGQYGGHYGGQYGGGQVVTSKKEYVSQSHSHTGYDNYNNYNHGYYGSSPTLYRENYPIYGNGGYGW</sequence>